<name>A0A151I0A8_9HYME</name>
<dbReference type="EMBL" id="KQ976619">
    <property type="protein sequence ID" value="KYM79133.1"/>
    <property type="molecule type" value="Genomic_DNA"/>
</dbReference>
<gene>
    <name evidence="2" type="ORF">ALC53_10470</name>
</gene>
<sequence length="132" mass="13908">MGEIGPMRLVQSAAGFSYTIFHPLYSWCTRPPPHPPPTPATWWWRVGGSQREACTARHPIPPHGIRALPPPPASPRSGGRRGWDAATTPTFRNHLYLVDVTTYHPLSGGGGGSGGDDSGGGGLRRSGCGSGV</sequence>
<evidence type="ECO:0000313" key="2">
    <source>
        <dbReference type="EMBL" id="KYM79133.1"/>
    </source>
</evidence>
<feature type="region of interest" description="Disordered" evidence="1">
    <location>
        <begin position="55"/>
        <end position="86"/>
    </location>
</feature>
<keyword evidence="3" id="KW-1185">Reference proteome</keyword>
<dbReference type="AlphaFoldDB" id="A0A151I0A8"/>
<evidence type="ECO:0000313" key="3">
    <source>
        <dbReference type="Proteomes" id="UP000078540"/>
    </source>
</evidence>
<reference evidence="2 3" key="1">
    <citation type="submission" date="2015-09" db="EMBL/GenBank/DDBJ databases">
        <title>Atta colombica WGS genome.</title>
        <authorList>
            <person name="Nygaard S."/>
            <person name="Hu H."/>
            <person name="Boomsma J."/>
            <person name="Zhang G."/>
        </authorList>
    </citation>
    <scope>NUCLEOTIDE SEQUENCE [LARGE SCALE GENOMIC DNA]</scope>
    <source>
        <strain evidence="2">Treedump-2</strain>
        <tissue evidence="2">Whole body</tissue>
    </source>
</reference>
<organism evidence="2 3">
    <name type="scientific">Atta colombica</name>
    <dbReference type="NCBI Taxonomy" id="520822"/>
    <lineage>
        <taxon>Eukaryota</taxon>
        <taxon>Metazoa</taxon>
        <taxon>Ecdysozoa</taxon>
        <taxon>Arthropoda</taxon>
        <taxon>Hexapoda</taxon>
        <taxon>Insecta</taxon>
        <taxon>Pterygota</taxon>
        <taxon>Neoptera</taxon>
        <taxon>Endopterygota</taxon>
        <taxon>Hymenoptera</taxon>
        <taxon>Apocrita</taxon>
        <taxon>Aculeata</taxon>
        <taxon>Formicoidea</taxon>
        <taxon>Formicidae</taxon>
        <taxon>Myrmicinae</taxon>
        <taxon>Atta</taxon>
    </lineage>
</organism>
<dbReference type="Proteomes" id="UP000078540">
    <property type="component" value="Unassembled WGS sequence"/>
</dbReference>
<accession>A0A151I0A8</accession>
<evidence type="ECO:0000256" key="1">
    <source>
        <dbReference type="SAM" id="MobiDB-lite"/>
    </source>
</evidence>
<feature type="region of interest" description="Disordered" evidence="1">
    <location>
        <begin position="108"/>
        <end position="132"/>
    </location>
</feature>
<proteinExistence type="predicted"/>
<protein>
    <submittedName>
        <fullName evidence="2">Uncharacterized protein</fullName>
    </submittedName>
</protein>